<gene>
    <name evidence="5" type="ORF">AKG39_05880</name>
</gene>
<evidence type="ECO:0000256" key="2">
    <source>
        <dbReference type="ARBA" id="ARBA00007131"/>
    </source>
</evidence>
<evidence type="ECO:0000259" key="4">
    <source>
        <dbReference type="SMART" id="SM00861"/>
    </source>
</evidence>
<dbReference type="EMBL" id="LGYO01000011">
    <property type="protein sequence ID" value="KNZ42666.1"/>
    <property type="molecule type" value="Genomic_DNA"/>
</dbReference>
<dbReference type="CDD" id="cd07033">
    <property type="entry name" value="TPP_PYR_DXS_TK_like"/>
    <property type="match status" value="1"/>
</dbReference>
<evidence type="ECO:0000313" key="6">
    <source>
        <dbReference type="Proteomes" id="UP000036873"/>
    </source>
</evidence>
<accession>A0A0L6U2C9</accession>
<keyword evidence="3" id="KW-0786">Thiamine pyrophosphate</keyword>
<dbReference type="PANTHER" id="PTHR43825">
    <property type="entry name" value="PYRUVATE DEHYDROGENASE E1 COMPONENT"/>
    <property type="match status" value="1"/>
</dbReference>
<name>A0A0L6U2C9_9FIRM</name>
<dbReference type="RefSeq" id="WP_050739433.1">
    <property type="nucleotide sequence ID" value="NZ_LGYO01000011.1"/>
</dbReference>
<dbReference type="PATRIC" id="fig|52689.4.peg.267"/>
<reference evidence="6" key="1">
    <citation type="submission" date="2015-07" db="EMBL/GenBank/DDBJ databases">
        <title>Draft genome sequence of Acetobacterium bakii DSM 8293, a potential psychrophilic chemical producer through syngas fermentation.</title>
        <authorList>
            <person name="Song Y."/>
            <person name="Hwang S."/>
            <person name="Cho B.-K."/>
        </authorList>
    </citation>
    <scope>NUCLEOTIDE SEQUENCE [LARGE SCALE GENOMIC DNA]</scope>
    <source>
        <strain evidence="6">DSM 8239</strain>
    </source>
</reference>
<dbReference type="InterPro" id="IPR029061">
    <property type="entry name" value="THDP-binding"/>
</dbReference>
<dbReference type="Gene3D" id="3.40.50.970">
    <property type="match status" value="1"/>
</dbReference>
<dbReference type="Pfam" id="PF02779">
    <property type="entry name" value="Transket_pyr"/>
    <property type="match status" value="1"/>
</dbReference>
<organism evidence="5 6">
    <name type="scientific">Acetobacterium bakii</name>
    <dbReference type="NCBI Taxonomy" id="52689"/>
    <lineage>
        <taxon>Bacteria</taxon>
        <taxon>Bacillati</taxon>
        <taxon>Bacillota</taxon>
        <taxon>Clostridia</taxon>
        <taxon>Eubacteriales</taxon>
        <taxon>Eubacteriaceae</taxon>
        <taxon>Acetobacterium</taxon>
    </lineage>
</organism>
<comment type="cofactor">
    <cofactor evidence="1">
        <name>thiamine diphosphate</name>
        <dbReference type="ChEBI" id="CHEBI:58937"/>
    </cofactor>
</comment>
<sequence length="324" mass="35336">MIEYTPKNIKTWARLGSCGAFGIAATEIPEEDDNVVMLTSDLLYYSGLERFKNKYPDRLYNMGIAEQNMVGVAAGMAKEGLNPFATTYATFATTRCCDQVRVNMGYMKLGIKLVGLTSGLSVGILGATHMSIEDMAIMRSIPNITILSPADCTETIKATIAAAKHKGPVYLRLTGVMGNPVVYKQDYDYQIGKAITLKEGTDISIIATGTMVYYALEASKELENKGISCKVVDMHTIKPLDKKSIKDACDGKLIVTLEEHSIIGGLGSAVAEVLAGCKKRPPQLIIGIADEYKHAGSYEYLLQKYGLTTTQIVNKINNKYSEVR</sequence>
<dbReference type="PANTHER" id="PTHR43825:SF1">
    <property type="entry name" value="TRANSKETOLASE-LIKE PYRIMIDINE-BINDING DOMAIN-CONTAINING PROTEIN"/>
    <property type="match status" value="1"/>
</dbReference>
<evidence type="ECO:0000256" key="1">
    <source>
        <dbReference type="ARBA" id="ARBA00001964"/>
    </source>
</evidence>
<evidence type="ECO:0000313" key="5">
    <source>
        <dbReference type="EMBL" id="KNZ42666.1"/>
    </source>
</evidence>
<dbReference type="InterPro" id="IPR009014">
    <property type="entry name" value="Transketo_C/PFOR_II"/>
</dbReference>
<comment type="similarity">
    <text evidence="2">Belongs to the transketolase family.</text>
</comment>
<comment type="caution">
    <text evidence="5">The sequence shown here is derived from an EMBL/GenBank/DDBJ whole genome shotgun (WGS) entry which is preliminary data.</text>
</comment>
<dbReference type="Proteomes" id="UP000036873">
    <property type="component" value="Unassembled WGS sequence"/>
</dbReference>
<dbReference type="SUPFAM" id="SSF52518">
    <property type="entry name" value="Thiamin diphosphate-binding fold (THDP-binding)"/>
    <property type="match status" value="1"/>
</dbReference>
<feature type="domain" description="Transketolase-like pyrimidine-binding" evidence="4">
    <location>
        <begin position="15"/>
        <end position="181"/>
    </location>
</feature>
<dbReference type="InterPro" id="IPR033248">
    <property type="entry name" value="Transketolase_C"/>
</dbReference>
<dbReference type="FunFam" id="3.40.50.970:FF:000129">
    <property type="entry name" value="Transketolase"/>
    <property type="match status" value="1"/>
</dbReference>
<dbReference type="Gene3D" id="3.40.50.920">
    <property type="match status" value="1"/>
</dbReference>
<dbReference type="STRING" id="52689.AKG39_05880"/>
<keyword evidence="6" id="KW-1185">Reference proteome</keyword>
<dbReference type="Pfam" id="PF02780">
    <property type="entry name" value="Transketolase_C"/>
    <property type="match status" value="1"/>
</dbReference>
<dbReference type="SUPFAM" id="SSF52922">
    <property type="entry name" value="TK C-terminal domain-like"/>
    <property type="match status" value="1"/>
</dbReference>
<protein>
    <submittedName>
        <fullName evidence="5">Transketolase</fullName>
    </submittedName>
</protein>
<dbReference type="OrthoDB" id="8732661at2"/>
<evidence type="ECO:0000256" key="3">
    <source>
        <dbReference type="ARBA" id="ARBA00023052"/>
    </source>
</evidence>
<dbReference type="InterPro" id="IPR051157">
    <property type="entry name" value="PDH/Transketolase"/>
</dbReference>
<dbReference type="SMART" id="SM00861">
    <property type="entry name" value="Transket_pyr"/>
    <property type="match status" value="1"/>
</dbReference>
<dbReference type="AlphaFoldDB" id="A0A0L6U2C9"/>
<dbReference type="InterPro" id="IPR005475">
    <property type="entry name" value="Transketolase-like_Pyr-bd"/>
</dbReference>
<proteinExistence type="inferred from homology"/>